<feature type="region of interest" description="Disordered" evidence="10">
    <location>
        <begin position="1352"/>
        <end position="1371"/>
    </location>
</feature>
<comment type="similarity">
    <text evidence="1">Belongs to the MPI phosphatase family.</text>
</comment>
<evidence type="ECO:0000256" key="1">
    <source>
        <dbReference type="ARBA" id="ARBA00011065"/>
    </source>
</evidence>
<feature type="transmembrane region" description="Helical" evidence="11">
    <location>
        <begin position="312"/>
        <end position="336"/>
    </location>
</feature>
<dbReference type="PANTHER" id="PTHR10828">
    <property type="entry name" value="M-PHASE INDUCER PHOSPHATASE DUAL SPECIFICITY PHOSPHATASE CDC25"/>
    <property type="match status" value="1"/>
</dbReference>
<dbReference type="InterPro" id="IPR036873">
    <property type="entry name" value="Rhodanese-like_dom_sf"/>
</dbReference>
<feature type="domain" description="SSD" evidence="12">
    <location>
        <begin position="283"/>
        <end position="397"/>
    </location>
</feature>
<dbReference type="EMBL" id="BPWL01000007">
    <property type="protein sequence ID" value="GJJ11961.1"/>
    <property type="molecule type" value="Genomic_DNA"/>
</dbReference>
<feature type="transmembrane region" description="Helical" evidence="11">
    <location>
        <begin position="342"/>
        <end position="361"/>
    </location>
</feature>
<dbReference type="Pfam" id="PF12349">
    <property type="entry name" value="Sterol-sensing"/>
    <property type="match status" value="1"/>
</dbReference>
<dbReference type="EC" id="3.1.3.48" evidence="2"/>
<accession>A0AAV5AHJ9</accession>
<evidence type="ECO:0000256" key="8">
    <source>
        <dbReference type="ARBA" id="ARBA00051722"/>
    </source>
</evidence>
<evidence type="ECO:0000256" key="4">
    <source>
        <dbReference type="ARBA" id="ARBA00022776"/>
    </source>
</evidence>
<dbReference type="GO" id="GO:0005737">
    <property type="term" value="C:cytoplasm"/>
    <property type="evidence" value="ECO:0007669"/>
    <property type="project" value="TreeGrafter"/>
</dbReference>
<evidence type="ECO:0000256" key="6">
    <source>
        <dbReference type="ARBA" id="ARBA00022912"/>
    </source>
</evidence>
<keyword evidence="4" id="KW-0498">Mitosis</keyword>
<feature type="compositionally biased region" description="Basic and acidic residues" evidence="10">
    <location>
        <begin position="997"/>
        <end position="1008"/>
    </location>
</feature>
<dbReference type="Gene3D" id="2.130.10.10">
    <property type="entry name" value="YVTN repeat-like/Quinoprotein amine dehydrogenase"/>
    <property type="match status" value="1"/>
</dbReference>
<dbReference type="GO" id="GO:0051301">
    <property type="term" value="P:cell division"/>
    <property type="evidence" value="ECO:0007669"/>
    <property type="project" value="UniProtKB-KW"/>
</dbReference>
<dbReference type="PRINTS" id="PR00716">
    <property type="entry name" value="MPIPHPHTASE"/>
</dbReference>
<feature type="compositionally biased region" description="Polar residues" evidence="10">
    <location>
        <begin position="1325"/>
        <end position="1334"/>
    </location>
</feature>
<keyword evidence="7" id="KW-0131">Cell cycle</keyword>
<dbReference type="SUPFAM" id="SSF52821">
    <property type="entry name" value="Rhodanese/Cell cycle control phosphatase"/>
    <property type="match status" value="1"/>
</dbReference>
<dbReference type="Pfam" id="PF00581">
    <property type="entry name" value="Rhodanese"/>
    <property type="match status" value="1"/>
</dbReference>
<dbReference type="InterPro" id="IPR000731">
    <property type="entry name" value="SSD"/>
</dbReference>
<dbReference type="PROSITE" id="PS50206">
    <property type="entry name" value="RHODANESE_3"/>
    <property type="match status" value="1"/>
</dbReference>
<keyword evidence="3" id="KW-0132">Cell division</keyword>
<organism evidence="14 15">
    <name type="scientific">Clathrus columnatus</name>
    <dbReference type="NCBI Taxonomy" id="1419009"/>
    <lineage>
        <taxon>Eukaryota</taxon>
        <taxon>Fungi</taxon>
        <taxon>Dikarya</taxon>
        <taxon>Basidiomycota</taxon>
        <taxon>Agaricomycotina</taxon>
        <taxon>Agaricomycetes</taxon>
        <taxon>Phallomycetidae</taxon>
        <taxon>Phallales</taxon>
        <taxon>Clathraceae</taxon>
        <taxon>Clathrus</taxon>
    </lineage>
</organism>
<dbReference type="GO" id="GO:0110032">
    <property type="term" value="P:positive regulation of G2/MI transition of meiotic cell cycle"/>
    <property type="evidence" value="ECO:0007669"/>
    <property type="project" value="TreeGrafter"/>
</dbReference>
<dbReference type="PANTHER" id="PTHR10828:SF17">
    <property type="entry name" value="PROTEIN-TYROSINE-PHOSPHATASE"/>
    <property type="match status" value="1"/>
</dbReference>
<evidence type="ECO:0000256" key="10">
    <source>
        <dbReference type="SAM" id="MobiDB-lite"/>
    </source>
</evidence>
<comment type="catalytic activity">
    <reaction evidence="8">
        <text>O-phospho-L-tyrosyl-[protein] + H2O = L-tyrosyl-[protein] + phosphate</text>
        <dbReference type="Rhea" id="RHEA:10684"/>
        <dbReference type="Rhea" id="RHEA-COMP:10136"/>
        <dbReference type="Rhea" id="RHEA-COMP:20101"/>
        <dbReference type="ChEBI" id="CHEBI:15377"/>
        <dbReference type="ChEBI" id="CHEBI:43474"/>
        <dbReference type="ChEBI" id="CHEBI:46858"/>
        <dbReference type="ChEBI" id="CHEBI:61978"/>
        <dbReference type="EC" id="3.1.3.48"/>
    </reaction>
</comment>
<dbReference type="InterPro" id="IPR001307">
    <property type="entry name" value="Thiosulphate_STrfase_CS"/>
</dbReference>
<dbReference type="InterPro" id="IPR053958">
    <property type="entry name" value="HMGCR/SNAP/NPC1-like_SSD"/>
</dbReference>
<dbReference type="GO" id="GO:0010971">
    <property type="term" value="P:positive regulation of G2/M transition of mitotic cell cycle"/>
    <property type="evidence" value="ECO:0007669"/>
    <property type="project" value="TreeGrafter"/>
</dbReference>
<feature type="compositionally biased region" description="Low complexity" evidence="10">
    <location>
        <begin position="1410"/>
        <end position="1421"/>
    </location>
</feature>
<feature type="transmembrane region" description="Helical" evidence="11">
    <location>
        <begin position="561"/>
        <end position="583"/>
    </location>
</feature>
<feature type="compositionally biased region" description="Polar residues" evidence="10">
    <location>
        <begin position="1302"/>
        <end position="1316"/>
    </location>
</feature>
<feature type="transmembrane region" description="Helical" evidence="11">
    <location>
        <begin position="280"/>
        <end position="300"/>
    </location>
</feature>
<dbReference type="InterPro" id="IPR000751">
    <property type="entry name" value="MPI_Phosphatase"/>
</dbReference>
<evidence type="ECO:0000256" key="9">
    <source>
        <dbReference type="ARBA" id="ARBA00067190"/>
    </source>
</evidence>
<feature type="domain" description="Rhodanese" evidence="13">
    <location>
        <begin position="1616"/>
        <end position="1729"/>
    </location>
</feature>
<dbReference type="SUPFAM" id="SSF50978">
    <property type="entry name" value="WD40 repeat-like"/>
    <property type="match status" value="1"/>
</dbReference>
<evidence type="ECO:0000256" key="3">
    <source>
        <dbReference type="ARBA" id="ARBA00022618"/>
    </source>
</evidence>
<evidence type="ECO:0000256" key="7">
    <source>
        <dbReference type="ARBA" id="ARBA00023306"/>
    </source>
</evidence>
<evidence type="ECO:0000313" key="15">
    <source>
        <dbReference type="Proteomes" id="UP001050691"/>
    </source>
</evidence>
<feature type="compositionally biased region" description="Acidic residues" evidence="10">
    <location>
        <begin position="1833"/>
        <end position="1846"/>
    </location>
</feature>
<feature type="region of interest" description="Disordered" evidence="10">
    <location>
        <begin position="1302"/>
        <end position="1337"/>
    </location>
</feature>
<dbReference type="InterPro" id="IPR001763">
    <property type="entry name" value="Rhodanese-like_dom"/>
</dbReference>
<evidence type="ECO:0000256" key="5">
    <source>
        <dbReference type="ARBA" id="ARBA00022801"/>
    </source>
</evidence>
<keyword evidence="6" id="KW-0904">Protein phosphatase</keyword>
<dbReference type="CDD" id="cd01530">
    <property type="entry name" value="Cdc25"/>
    <property type="match status" value="1"/>
</dbReference>
<evidence type="ECO:0000256" key="11">
    <source>
        <dbReference type="SAM" id="Phobius"/>
    </source>
</evidence>
<evidence type="ECO:0000259" key="12">
    <source>
        <dbReference type="PROSITE" id="PS50156"/>
    </source>
</evidence>
<keyword evidence="11" id="KW-1133">Transmembrane helix</keyword>
<dbReference type="FunFam" id="3.40.250.10:FF:000021">
    <property type="entry name" value="M-phase inducer phosphatase cdc-25.2"/>
    <property type="match status" value="1"/>
</dbReference>
<dbReference type="GO" id="GO:0000086">
    <property type="term" value="P:G2/M transition of mitotic cell cycle"/>
    <property type="evidence" value="ECO:0007669"/>
    <property type="project" value="TreeGrafter"/>
</dbReference>
<sequence>MSNPVRLPRRVRSFISTSFHHFGIHCASHPIRVILISAVVITSLFYPALALYSNSHPHALSSLYALFDAPTYRSDLKDVWQGHDALHVLEDSVQRTRCGLERTLRVERILVPSIEQSSAGAATPPTLQFALDLENAVHDFIKMTKSSLPCLPDIKKHDCFVLSPSALFRDGIPSTSKDILHTINHFRNLTLSDVPIDMSMLFSARFTSDDPPGIVDHVGFLVFSYFFIETDCASHDGHDQWMSLVHKATSRMSQKTSMTEFVFEKSRFLSLQYNSRPSHFSVISLFLYLSYLGIFVSFSGSLRRMDTVHSRFGLTFTGIIEIIASTIASVSVFALGGFRITMVPWGLLPLIIVFVGAENMFQLVDAVTSTSVTLSVKLRIGTGLAIAGTTNTLNTVSYNTILVLSIDLQRLELSDMLSQDKSKKVEAKEVQPVDPNKRKTMNRIQERLRVVPSKNGSLLLMLAATLVLYYATYPFPSRSKSEMDALSFLQRAMRRPSIQTDEPSLPAFKLWNMLNPENDPFVHIHIETPVIVAPNLEDSSEPGQDNRRQDPRNHSTTIRHLAWLCKILILPMGTTIGLLYLLLRYLLKGTDALEAYRAEPEDEGDSLQTPHPSPVEPSIKFSTLPRAFATDIELIAVNHDVSIIALVSTEDEVLIWNDGYHRLNVHDILYTASSGSETKVTISSITLDHQGRYCAIGTNSGTVAIWNIPSRKLSLDRVPHLMALTLPAGVTDLGFITPTTPVCKNLSLESIPQQDYRIVVACSNGGVFEINLHNTDVQSVSSSHPEIVFQSSLIRNHENGSVHVAFSYDDGMVELLSYDRAWRTICLIQAGHQTNPATQFYLAAIETREDNLIILAAATRTGVISLWNVSTGEALHVLDSSFGHVTQLRLGNYLPKTCKHCGELTPDAFILAFSVGQTVYVYRCAIPSLPKHCNCPVAKTHVTRDGFRFRSRSSSTTSTTSSPKRNRKGLPPMSSLSVGPDVTEFPVSGHGVHSRRVTSERELNRRASEILPITPEDDGGGGLALFRLPQGHGGDCNLTIEYMVDIGYERGGWDIVDGRWLCGVRRRSRVLKSPLSTHSSRETSLPSHRSDLTPSVLDRWELWTFDFSILDSNIKASTFLNLSHFSSTLNITPKNSEHPRLPFTRIFPVVIRSTACVAGLGNTTGILETLQKAKRRGDSRTYTPTLPNFPATPNLLHYDSLRSTFTSYKPSATMTLFQRAPSPALINKTKDSRIDKEIDDFLSSDLELSFASTMSLNSPVPSRAPSPMAMDISPAPVHQSHGFLAPPARHFGRDLLNTNSISSVRSTGTKSKSKGQQRAALPTEWMSSASGNKDTSLEGFNIPVVINTIPSSDAMDIDSPSNPPAVTYNEPSSPAAIPGLANGNYSNLFFDGSSPAACGSPPPKKRRSVSPEPNLSISSDPPSSPSHNKFARAATMGAAGSLFKKPTLEYNAPSSKRFPARRPTISALVSRTDSEQTKSAYSILNTTTEEPLPPPRRAFSAVIPPDQVLEPGSDDVSDVQTSSPAAAYAKRHHARVIRRCDGSEDLRPLHSAGSLRKRDREQVFENKGCSPKSLAGFGIKEVQKKLLPCHRVADDGLVRITSVTLKDLLSGAYQSRVASYTIVDCRFDYEYAGGHIPGAVNLNNTTAMEEYFLGSNKPFPRESGDPEARHVVIFHCEFSVKRAPTFAKHVRSKDRAINGRIYPKICYPEMYILEGGYSQFYKDFPTYCEPLGYVQMDDPAYTETRDADMDNFRRCGKWARTQSYTYGQNLNGAITFPSTSSNSTNHQAASRDNRKTAPSGGVNDSGNMFAAATAARGRRVGPTAQDLCTLEEDVSSSGLEEGDSIDLQESPCPPPSKSGGRLAALLPLGPGKNFRVNFDRAASFGPSTSLRR</sequence>
<dbReference type="PROSITE" id="PS00380">
    <property type="entry name" value="RHODANESE_1"/>
    <property type="match status" value="1"/>
</dbReference>
<evidence type="ECO:0000313" key="14">
    <source>
        <dbReference type="EMBL" id="GJJ11961.1"/>
    </source>
</evidence>
<dbReference type="PROSITE" id="PS50156">
    <property type="entry name" value="SSD"/>
    <property type="match status" value="1"/>
</dbReference>
<dbReference type="GO" id="GO:0005634">
    <property type="term" value="C:nucleus"/>
    <property type="evidence" value="ECO:0007669"/>
    <property type="project" value="TreeGrafter"/>
</dbReference>
<protein>
    <recommendedName>
        <fullName evidence="9">M-phase inducer phosphatase</fullName>
        <ecNumber evidence="2">3.1.3.48</ecNumber>
    </recommendedName>
</protein>
<feature type="transmembrane region" description="Helical" evidence="11">
    <location>
        <begin position="33"/>
        <end position="52"/>
    </location>
</feature>
<feature type="compositionally biased region" description="Polar residues" evidence="10">
    <location>
        <begin position="1776"/>
        <end position="1788"/>
    </location>
</feature>
<dbReference type="InterPro" id="IPR015943">
    <property type="entry name" value="WD40/YVTN_repeat-like_dom_sf"/>
</dbReference>
<dbReference type="Proteomes" id="UP001050691">
    <property type="component" value="Unassembled WGS sequence"/>
</dbReference>
<keyword evidence="11" id="KW-0812">Transmembrane</keyword>
<gene>
    <name evidence="14" type="ORF">Clacol_006199</name>
</gene>
<name>A0AAV5AHJ9_9AGAM</name>
<dbReference type="Gene3D" id="3.40.250.10">
    <property type="entry name" value="Rhodanese-like domain"/>
    <property type="match status" value="1"/>
</dbReference>
<dbReference type="SMART" id="SM00450">
    <property type="entry name" value="RHOD"/>
    <property type="match status" value="1"/>
</dbReference>
<dbReference type="InterPro" id="IPR036322">
    <property type="entry name" value="WD40_repeat_dom_sf"/>
</dbReference>
<evidence type="ECO:0000259" key="13">
    <source>
        <dbReference type="PROSITE" id="PS50206"/>
    </source>
</evidence>
<feature type="region of interest" description="Disordered" evidence="10">
    <location>
        <begin position="1396"/>
        <end position="1429"/>
    </location>
</feature>
<dbReference type="GO" id="GO:0004725">
    <property type="term" value="F:protein tyrosine phosphatase activity"/>
    <property type="evidence" value="ECO:0007669"/>
    <property type="project" value="UniProtKB-EC"/>
</dbReference>
<keyword evidence="11" id="KW-0472">Membrane</keyword>
<proteinExistence type="inferred from homology"/>
<dbReference type="GO" id="GO:0004792">
    <property type="term" value="F:thiosulfate-cyanide sulfurtransferase activity"/>
    <property type="evidence" value="ECO:0007669"/>
    <property type="project" value="InterPro"/>
</dbReference>
<feature type="region of interest" description="Disordered" evidence="10">
    <location>
        <begin position="1776"/>
        <end position="1807"/>
    </location>
</feature>
<reference evidence="14" key="1">
    <citation type="submission" date="2021-10" db="EMBL/GenBank/DDBJ databases">
        <title>De novo Genome Assembly of Clathrus columnatus (Basidiomycota, Fungi) Using Illumina and Nanopore Sequence Data.</title>
        <authorList>
            <person name="Ogiso-Tanaka E."/>
            <person name="Itagaki H."/>
            <person name="Hosoya T."/>
            <person name="Hosaka K."/>
        </authorList>
    </citation>
    <scope>NUCLEOTIDE SEQUENCE</scope>
    <source>
        <strain evidence="14">MO-923</strain>
    </source>
</reference>
<evidence type="ECO:0000256" key="2">
    <source>
        <dbReference type="ARBA" id="ARBA00013064"/>
    </source>
</evidence>
<keyword evidence="15" id="KW-1185">Reference proteome</keyword>
<feature type="compositionally biased region" description="Low complexity" evidence="10">
    <location>
        <begin position="952"/>
        <end position="962"/>
    </location>
</feature>
<keyword evidence="5" id="KW-0378">Hydrolase</keyword>
<feature type="region of interest" description="Disordered" evidence="10">
    <location>
        <begin position="946"/>
        <end position="1014"/>
    </location>
</feature>
<feature type="region of interest" description="Disordered" evidence="10">
    <location>
        <begin position="1833"/>
        <end position="1860"/>
    </location>
</feature>
<comment type="caution">
    <text evidence="14">The sequence shown here is derived from an EMBL/GenBank/DDBJ whole genome shotgun (WGS) entry which is preliminary data.</text>
</comment>